<dbReference type="Pfam" id="PF07859">
    <property type="entry name" value="Abhydrolase_3"/>
    <property type="match status" value="1"/>
</dbReference>
<evidence type="ECO:0000313" key="4">
    <source>
        <dbReference type="Proteomes" id="UP000297452"/>
    </source>
</evidence>
<dbReference type="SUPFAM" id="SSF53474">
    <property type="entry name" value="alpha/beta-Hydrolases"/>
    <property type="match status" value="1"/>
</dbReference>
<accession>A0A4Z1HL74</accession>
<dbReference type="OrthoDB" id="5354320at2759"/>
<name>A0A4Z1HL74_9HELO</name>
<gene>
    <name evidence="3" type="ORF">BOTNAR_0432g00020</name>
</gene>
<dbReference type="GO" id="GO:0016787">
    <property type="term" value="F:hydrolase activity"/>
    <property type="evidence" value="ECO:0007669"/>
    <property type="project" value="UniProtKB-KW"/>
</dbReference>
<evidence type="ECO:0000256" key="1">
    <source>
        <dbReference type="ARBA" id="ARBA00022801"/>
    </source>
</evidence>
<dbReference type="InterPro" id="IPR029058">
    <property type="entry name" value="AB_hydrolase_fold"/>
</dbReference>
<dbReference type="PANTHER" id="PTHR48081">
    <property type="entry name" value="AB HYDROLASE SUPERFAMILY PROTEIN C4A8.06C"/>
    <property type="match status" value="1"/>
</dbReference>
<dbReference type="PANTHER" id="PTHR48081:SF25">
    <property type="entry name" value="PUTATIVE (AFU_ORTHOLOGUE AFUA_3G11560)-RELATED"/>
    <property type="match status" value="1"/>
</dbReference>
<dbReference type="STRING" id="278944.A0A4Z1HL74"/>
<dbReference type="Proteomes" id="UP000297452">
    <property type="component" value="Unassembled WGS sequence"/>
</dbReference>
<sequence length="468" mass="51781">MIDSILMLPAPASIPQQAPDDDKEAVKKLISWTQKFRKDKGHLFYTPISQQQAISTADQPANGPVWASRTILPAPKDDSIVTAITEAICDLDDGSCADLVVTLADVQVQWSGFRFGVGGRDKELNMSEKDKYKGLMKDTRSKATIIYAHGSGGPASVRAVTSTLAKLTKGGCLVLEQRLAPQNPFPAPLVDLLVAYLSLLYPPKDSFHEATTPEHIIIAGESSGGNLCLAFLLLLQHFQQRKTRTNFHGQCVSIPYPACFATFCAQGDATIPSYARNKEYDIIDDIHPTISDIITPDSIWPSTPPRSHIYSPTTNLMTHPLVSPVSSKSWPSIKSPPLFFAYGQERMIDEGRFMSKQAFKAGASVQFHQYNALPHIFAFIAQLPQTAHLFTQWAQFCRMCVEEPQNVDSSRYYVHKPVAGTPGFKTILRDIGDGKEFTDLEYEEVLKLMDGNKTNMKVWNGPKTKSSL</sequence>
<dbReference type="InterPro" id="IPR050300">
    <property type="entry name" value="GDXG_lipolytic_enzyme"/>
</dbReference>
<keyword evidence="1" id="KW-0378">Hydrolase</keyword>
<proteinExistence type="predicted"/>
<keyword evidence="4" id="KW-1185">Reference proteome</keyword>
<feature type="domain" description="Alpha/beta hydrolase fold-3" evidence="2">
    <location>
        <begin position="146"/>
        <end position="378"/>
    </location>
</feature>
<comment type="caution">
    <text evidence="3">The sequence shown here is derived from an EMBL/GenBank/DDBJ whole genome shotgun (WGS) entry which is preliminary data.</text>
</comment>
<dbReference type="AlphaFoldDB" id="A0A4Z1HL74"/>
<dbReference type="InterPro" id="IPR013094">
    <property type="entry name" value="AB_hydrolase_3"/>
</dbReference>
<reference evidence="3 4" key="1">
    <citation type="submission" date="2017-12" db="EMBL/GenBank/DDBJ databases">
        <title>Comparative genomics of Botrytis spp.</title>
        <authorList>
            <person name="Valero-Jimenez C.A."/>
            <person name="Tapia P."/>
            <person name="Veloso J."/>
            <person name="Silva-Moreno E."/>
            <person name="Staats M."/>
            <person name="Valdes J.H."/>
            <person name="Van Kan J.A.L."/>
        </authorList>
    </citation>
    <scope>NUCLEOTIDE SEQUENCE [LARGE SCALE GENOMIC DNA]</scope>
    <source>
        <strain evidence="3 4">MUCL2120</strain>
    </source>
</reference>
<dbReference type="Gene3D" id="3.40.50.1820">
    <property type="entry name" value="alpha/beta hydrolase"/>
    <property type="match status" value="1"/>
</dbReference>
<protein>
    <recommendedName>
        <fullName evidence="2">Alpha/beta hydrolase fold-3 domain-containing protein</fullName>
    </recommendedName>
</protein>
<evidence type="ECO:0000313" key="3">
    <source>
        <dbReference type="EMBL" id="TGO49411.1"/>
    </source>
</evidence>
<evidence type="ECO:0000259" key="2">
    <source>
        <dbReference type="Pfam" id="PF07859"/>
    </source>
</evidence>
<organism evidence="3 4">
    <name type="scientific">Botryotinia narcissicola</name>
    <dbReference type="NCBI Taxonomy" id="278944"/>
    <lineage>
        <taxon>Eukaryota</taxon>
        <taxon>Fungi</taxon>
        <taxon>Dikarya</taxon>
        <taxon>Ascomycota</taxon>
        <taxon>Pezizomycotina</taxon>
        <taxon>Leotiomycetes</taxon>
        <taxon>Helotiales</taxon>
        <taxon>Sclerotiniaceae</taxon>
        <taxon>Botryotinia</taxon>
    </lineage>
</organism>
<dbReference type="EMBL" id="PQXJ01000432">
    <property type="protein sequence ID" value="TGO49411.1"/>
    <property type="molecule type" value="Genomic_DNA"/>
</dbReference>